<name>J3MBD4_ORYBR</name>
<reference evidence="2" key="2">
    <citation type="submission" date="2013-04" db="UniProtKB">
        <authorList>
            <consortium name="EnsemblPlants"/>
        </authorList>
    </citation>
    <scope>IDENTIFICATION</scope>
</reference>
<evidence type="ECO:0000313" key="3">
    <source>
        <dbReference type="Proteomes" id="UP000006038"/>
    </source>
</evidence>
<dbReference type="Proteomes" id="UP000006038">
    <property type="component" value="Chromosome 6"/>
</dbReference>
<accession>J3MBD4</accession>
<keyword evidence="3" id="KW-1185">Reference proteome</keyword>
<organism evidence="2">
    <name type="scientific">Oryza brachyantha</name>
    <name type="common">malo sina</name>
    <dbReference type="NCBI Taxonomy" id="4533"/>
    <lineage>
        <taxon>Eukaryota</taxon>
        <taxon>Viridiplantae</taxon>
        <taxon>Streptophyta</taxon>
        <taxon>Embryophyta</taxon>
        <taxon>Tracheophyta</taxon>
        <taxon>Spermatophyta</taxon>
        <taxon>Magnoliopsida</taxon>
        <taxon>Liliopsida</taxon>
        <taxon>Poales</taxon>
        <taxon>Poaceae</taxon>
        <taxon>BOP clade</taxon>
        <taxon>Oryzoideae</taxon>
        <taxon>Oryzeae</taxon>
        <taxon>Oryzinae</taxon>
        <taxon>Oryza</taxon>
    </lineage>
</organism>
<evidence type="ECO:0000313" key="2">
    <source>
        <dbReference type="EnsemblPlants" id="OB06G13280.1"/>
    </source>
</evidence>
<evidence type="ECO:0000256" key="1">
    <source>
        <dbReference type="SAM" id="MobiDB-lite"/>
    </source>
</evidence>
<dbReference type="AlphaFoldDB" id="J3MBD4"/>
<dbReference type="HOGENOM" id="CLU_1009579_0_0_1"/>
<reference evidence="2" key="1">
    <citation type="journal article" date="2013" name="Nat. Commun.">
        <title>Whole-genome sequencing of Oryza brachyantha reveals mechanisms underlying Oryza genome evolution.</title>
        <authorList>
            <person name="Chen J."/>
            <person name="Huang Q."/>
            <person name="Gao D."/>
            <person name="Wang J."/>
            <person name="Lang Y."/>
            <person name="Liu T."/>
            <person name="Li B."/>
            <person name="Bai Z."/>
            <person name="Luis Goicoechea J."/>
            <person name="Liang C."/>
            <person name="Chen C."/>
            <person name="Zhang W."/>
            <person name="Sun S."/>
            <person name="Liao Y."/>
            <person name="Zhang X."/>
            <person name="Yang L."/>
            <person name="Song C."/>
            <person name="Wang M."/>
            <person name="Shi J."/>
            <person name="Liu G."/>
            <person name="Liu J."/>
            <person name="Zhou H."/>
            <person name="Zhou W."/>
            <person name="Yu Q."/>
            <person name="An N."/>
            <person name="Chen Y."/>
            <person name="Cai Q."/>
            <person name="Wang B."/>
            <person name="Liu B."/>
            <person name="Min J."/>
            <person name="Huang Y."/>
            <person name="Wu H."/>
            <person name="Li Z."/>
            <person name="Zhang Y."/>
            <person name="Yin Y."/>
            <person name="Song W."/>
            <person name="Jiang J."/>
            <person name="Jackson S.A."/>
            <person name="Wing R.A."/>
            <person name="Wang J."/>
            <person name="Chen M."/>
        </authorList>
    </citation>
    <scope>NUCLEOTIDE SEQUENCE [LARGE SCALE GENOMIC DNA]</scope>
    <source>
        <strain evidence="2">cv. IRGC 101232</strain>
    </source>
</reference>
<proteinExistence type="predicted"/>
<sequence length="333" mass="35382">MSGERSWPAENQRESDLSISQLPRSSNSMYLHFLDADSYTSPSSSSSGSHSVVPFATLQDCSAGFQTQLISRLSMRSRIGLRAARHSAVCRSLQCKTLTSLREDRSAAASLLIPAEVTRSQPWMPNIESLPQPRPIAARLASVRSWQFFTQSDSSPPQTATPSRCNQEALHSPWKDPSVKNLIFGHLRASASIAGAASSTLCWRSIVKSSSAGSAAKKATSPATVMAASSRSTLAAASNGSASNGSLSRKTVSRGQLVARESKASSPTQSLNRGLNKQGATSFRRLGQEAAMAPSWEDLNPSVAAARPRSRWVRAAVAVGCVVSATSMSSVQQ</sequence>
<feature type="region of interest" description="Disordered" evidence="1">
    <location>
        <begin position="237"/>
        <end position="278"/>
    </location>
</feature>
<dbReference type="eggNOG" id="ENOG502R7I9">
    <property type="taxonomic scope" value="Eukaryota"/>
</dbReference>
<feature type="compositionally biased region" description="Polar residues" evidence="1">
    <location>
        <begin position="150"/>
        <end position="166"/>
    </location>
</feature>
<feature type="region of interest" description="Disordered" evidence="1">
    <location>
        <begin position="150"/>
        <end position="172"/>
    </location>
</feature>
<dbReference type="Gramene" id="OB06G13280.1">
    <property type="protein sequence ID" value="OB06G13280.1"/>
    <property type="gene ID" value="OB06G13280"/>
</dbReference>
<feature type="compositionally biased region" description="Polar residues" evidence="1">
    <location>
        <begin position="264"/>
        <end position="278"/>
    </location>
</feature>
<dbReference type="EnsemblPlants" id="OB06G13280.1">
    <property type="protein sequence ID" value="OB06G13280.1"/>
    <property type="gene ID" value="OB06G13280"/>
</dbReference>
<feature type="compositionally biased region" description="Low complexity" evidence="1">
    <location>
        <begin position="237"/>
        <end position="248"/>
    </location>
</feature>
<protein>
    <submittedName>
        <fullName evidence="2">Uncharacterized protein</fullName>
    </submittedName>
</protein>